<comment type="caution">
    <text evidence="1">The sequence shown here is derived from an EMBL/GenBank/DDBJ whole genome shotgun (WGS) entry which is preliminary data.</text>
</comment>
<dbReference type="AlphaFoldDB" id="A0A328D1P4"/>
<organism evidence="1 2">
    <name type="scientific">Cuscuta australis</name>
    <dbReference type="NCBI Taxonomy" id="267555"/>
    <lineage>
        <taxon>Eukaryota</taxon>
        <taxon>Viridiplantae</taxon>
        <taxon>Streptophyta</taxon>
        <taxon>Embryophyta</taxon>
        <taxon>Tracheophyta</taxon>
        <taxon>Spermatophyta</taxon>
        <taxon>Magnoliopsida</taxon>
        <taxon>eudicotyledons</taxon>
        <taxon>Gunneridae</taxon>
        <taxon>Pentapetalae</taxon>
        <taxon>asterids</taxon>
        <taxon>lamiids</taxon>
        <taxon>Solanales</taxon>
        <taxon>Convolvulaceae</taxon>
        <taxon>Cuscuteae</taxon>
        <taxon>Cuscuta</taxon>
        <taxon>Cuscuta subgen. Grammica</taxon>
        <taxon>Cuscuta sect. Cleistogrammica</taxon>
    </lineage>
</organism>
<evidence type="ECO:0000313" key="1">
    <source>
        <dbReference type="EMBL" id="RAL38920.1"/>
    </source>
</evidence>
<protein>
    <submittedName>
        <fullName evidence="1">Uncharacterized protein</fullName>
    </submittedName>
</protein>
<evidence type="ECO:0000313" key="2">
    <source>
        <dbReference type="Proteomes" id="UP000249390"/>
    </source>
</evidence>
<dbReference type="Proteomes" id="UP000249390">
    <property type="component" value="Unassembled WGS sequence"/>
</dbReference>
<reference evidence="1 2" key="1">
    <citation type="submission" date="2018-06" db="EMBL/GenBank/DDBJ databases">
        <title>The Genome of Cuscuta australis (Dodder) Provides Insight into the Evolution of Plant Parasitism.</title>
        <authorList>
            <person name="Liu H."/>
        </authorList>
    </citation>
    <scope>NUCLEOTIDE SEQUENCE [LARGE SCALE GENOMIC DNA]</scope>
    <source>
        <strain evidence="2">cv. Yunnan</strain>
        <tissue evidence="1">Vines</tissue>
    </source>
</reference>
<proteinExistence type="predicted"/>
<dbReference type="EMBL" id="NQVE01000205">
    <property type="protein sequence ID" value="RAL38920.1"/>
    <property type="molecule type" value="Genomic_DNA"/>
</dbReference>
<accession>A0A328D1P4</accession>
<gene>
    <name evidence="1" type="ORF">DM860_015281</name>
</gene>
<keyword evidence="2" id="KW-1185">Reference proteome</keyword>
<sequence length="76" mass="8692">MIRRNIAAINSVFGPVTCLVVSTVVAAREIFKDHNIIFPSRERKYSEAEKFSIADTSTSMSMWITVLNHRFLVFVE</sequence>
<name>A0A328D1P4_9ASTE</name>